<dbReference type="OrthoDB" id="10423812at2759"/>
<protein>
    <submittedName>
        <fullName evidence="1">Uncharacterized protein</fullName>
    </submittedName>
</protein>
<dbReference type="EMBL" id="MU825396">
    <property type="protein sequence ID" value="KAJ7394794.1"/>
    <property type="molecule type" value="Genomic_DNA"/>
</dbReference>
<proteinExistence type="predicted"/>
<dbReference type="Proteomes" id="UP001163046">
    <property type="component" value="Unassembled WGS sequence"/>
</dbReference>
<name>A0A9X0AB59_9CNID</name>
<sequence>MAKEFETHIKTVQVCEACQRGTPSQQNILKLEHVRCESFCNVCYERKDVCEECQEKGHISYIPSLRCCDHCLDNGLICRRMVVLVLSTDCEQGNKSAFEIFKSKIENGQIDPYLSLLLILPGCPHVGKSMKASFSNWWLKCGDERSNLSQLRTLRNRSDNITKEAFRKLIPKNDHVKNRDRQDPSTVLELSKQRLIEELSQIGYVCHTIIPELDKFTQENRMGMITSPISIAVANYGWILFLAFDAKSNTSTLYKARLHNPIDKIISLKKGTRAKEVHYSHGIAFLACESGPLKAVEVLPNSIALTLKGKRKAELVEIADQLKVSSVGTVQAIKSRIEVYLKRTEQKYEGLSSNIEDIIFPENDSQPLFESMVCVDNTLLYAAKNSVGGQCEIVQLILQSDGVRLECIEEYAIVSYDED</sequence>
<dbReference type="AlphaFoldDB" id="A0A9X0AB59"/>
<reference evidence="1" key="1">
    <citation type="submission" date="2023-01" db="EMBL/GenBank/DDBJ databases">
        <title>Genome assembly of the deep-sea coral Lophelia pertusa.</title>
        <authorList>
            <person name="Herrera S."/>
            <person name="Cordes E."/>
        </authorList>
    </citation>
    <scope>NUCLEOTIDE SEQUENCE</scope>
    <source>
        <strain evidence="1">USNM1676648</strain>
        <tissue evidence="1">Polyp</tissue>
    </source>
</reference>
<evidence type="ECO:0000313" key="2">
    <source>
        <dbReference type="Proteomes" id="UP001163046"/>
    </source>
</evidence>
<gene>
    <name evidence="1" type="ORF">OS493_000628</name>
</gene>
<accession>A0A9X0AB59</accession>
<organism evidence="1 2">
    <name type="scientific">Desmophyllum pertusum</name>
    <dbReference type="NCBI Taxonomy" id="174260"/>
    <lineage>
        <taxon>Eukaryota</taxon>
        <taxon>Metazoa</taxon>
        <taxon>Cnidaria</taxon>
        <taxon>Anthozoa</taxon>
        <taxon>Hexacorallia</taxon>
        <taxon>Scleractinia</taxon>
        <taxon>Caryophylliina</taxon>
        <taxon>Caryophylliidae</taxon>
        <taxon>Desmophyllum</taxon>
    </lineage>
</organism>
<keyword evidence="2" id="KW-1185">Reference proteome</keyword>
<comment type="caution">
    <text evidence="1">The sequence shown here is derived from an EMBL/GenBank/DDBJ whole genome shotgun (WGS) entry which is preliminary data.</text>
</comment>
<evidence type="ECO:0000313" key="1">
    <source>
        <dbReference type="EMBL" id="KAJ7394794.1"/>
    </source>
</evidence>